<feature type="transmembrane region" description="Helical" evidence="1">
    <location>
        <begin position="33"/>
        <end position="51"/>
    </location>
</feature>
<reference evidence="2 3" key="1">
    <citation type="journal article" date="2016" name="Nat. Commun.">
        <title>Thousands of microbial genomes shed light on interconnected biogeochemical processes in an aquifer system.</title>
        <authorList>
            <person name="Anantharaman K."/>
            <person name="Brown C.T."/>
            <person name="Hug L.A."/>
            <person name="Sharon I."/>
            <person name="Castelle C.J."/>
            <person name="Probst A.J."/>
            <person name="Thomas B.C."/>
            <person name="Singh A."/>
            <person name="Wilkins M.J."/>
            <person name="Karaoz U."/>
            <person name="Brodie E.L."/>
            <person name="Williams K.H."/>
            <person name="Hubbard S.S."/>
            <person name="Banfield J.F."/>
        </authorList>
    </citation>
    <scope>NUCLEOTIDE SEQUENCE [LARGE SCALE GENOMIC DNA]</scope>
</reference>
<feature type="transmembrane region" description="Helical" evidence="1">
    <location>
        <begin position="109"/>
        <end position="134"/>
    </location>
</feature>
<dbReference type="Proteomes" id="UP000177279">
    <property type="component" value="Unassembled WGS sequence"/>
</dbReference>
<sequence length="222" mass="24601">MSLSSIITSIIQLVLLAFFIKYFFRNNYKRKTIAFLIPSFALLFLVIFSGGLDLGAIPVLFIGLILVVGVSFILNIILKKWMPDQGLTSPSIQNQPIIEESRGGRRRKILLGVLLAIAHPFLLGFIYIVLLIPIGHISNVFLGPNPALTPSNKFFMSTIAIFLGIVPFAAIAFVLLGFWFFPYLLLRPVSAGKKAMYVIAYILAPYALMAVFGVLSSLIYLE</sequence>
<feature type="transmembrane region" description="Helical" evidence="1">
    <location>
        <begin position="198"/>
        <end position="221"/>
    </location>
</feature>
<keyword evidence="1" id="KW-0812">Transmembrane</keyword>
<feature type="transmembrane region" description="Helical" evidence="1">
    <location>
        <begin position="57"/>
        <end position="78"/>
    </location>
</feature>
<evidence type="ECO:0000313" key="3">
    <source>
        <dbReference type="Proteomes" id="UP000177279"/>
    </source>
</evidence>
<gene>
    <name evidence="2" type="ORF">A3D49_02945</name>
</gene>
<feature type="transmembrane region" description="Helical" evidence="1">
    <location>
        <begin position="6"/>
        <end position="24"/>
    </location>
</feature>
<evidence type="ECO:0000256" key="1">
    <source>
        <dbReference type="SAM" id="Phobius"/>
    </source>
</evidence>
<proteinExistence type="predicted"/>
<keyword evidence="1" id="KW-1133">Transmembrane helix</keyword>
<feature type="transmembrane region" description="Helical" evidence="1">
    <location>
        <begin position="154"/>
        <end position="186"/>
    </location>
</feature>
<name>A0A1G2THU5_9BACT</name>
<comment type="caution">
    <text evidence="2">The sequence shown here is derived from an EMBL/GenBank/DDBJ whole genome shotgun (WGS) entry which is preliminary data.</text>
</comment>
<accession>A0A1G2THU5</accession>
<dbReference type="EMBL" id="MHVS01000004">
    <property type="protein sequence ID" value="OHA96772.1"/>
    <property type="molecule type" value="Genomic_DNA"/>
</dbReference>
<dbReference type="AlphaFoldDB" id="A0A1G2THU5"/>
<organism evidence="2 3">
    <name type="scientific">Candidatus Zambryskibacteria bacterium RIFCSPHIGHO2_02_FULL_43_37</name>
    <dbReference type="NCBI Taxonomy" id="1802749"/>
    <lineage>
        <taxon>Bacteria</taxon>
        <taxon>Candidatus Zambryskiibacteriota</taxon>
    </lineage>
</organism>
<evidence type="ECO:0000313" key="2">
    <source>
        <dbReference type="EMBL" id="OHA96772.1"/>
    </source>
</evidence>
<protein>
    <submittedName>
        <fullName evidence="2">Uncharacterized protein</fullName>
    </submittedName>
</protein>
<keyword evidence="1" id="KW-0472">Membrane</keyword>